<organism evidence="2 3">
    <name type="scientific">Haliscomenobacter hydrossis (strain ATCC 27775 / DSM 1100 / LMG 10767 / O)</name>
    <dbReference type="NCBI Taxonomy" id="760192"/>
    <lineage>
        <taxon>Bacteria</taxon>
        <taxon>Pseudomonadati</taxon>
        <taxon>Bacteroidota</taxon>
        <taxon>Saprospiria</taxon>
        <taxon>Saprospirales</taxon>
        <taxon>Haliscomenobacteraceae</taxon>
        <taxon>Haliscomenobacter</taxon>
    </lineage>
</organism>
<dbReference type="STRING" id="760192.Halhy_1766"/>
<dbReference type="OrthoDB" id="1490928at2"/>
<accession>F4L2X4</accession>
<dbReference type="HOGENOM" id="CLU_758132_0_0_10"/>
<evidence type="ECO:0000259" key="1">
    <source>
        <dbReference type="Pfam" id="PF19964"/>
    </source>
</evidence>
<evidence type="ECO:0000313" key="3">
    <source>
        <dbReference type="Proteomes" id="UP000008461"/>
    </source>
</evidence>
<dbReference type="EMBL" id="CP002691">
    <property type="protein sequence ID" value="AEE49654.1"/>
    <property type="molecule type" value="Genomic_DNA"/>
</dbReference>
<dbReference type="Proteomes" id="UP000008461">
    <property type="component" value="Chromosome"/>
</dbReference>
<dbReference type="Pfam" id="PF13289">
    <property type="entry name" value="SIR2_2"/>
    <property type="match status" value="1"/>
</dbReference>
<reference evidence="2 3" key="1">
    <citation type="journal article" date="2011" name="Stand. Genomic Sci.">
        <title>Complete genome sequence of Haliscomenobacter hydrossis type strain (O).</title>
        <authorList>
            <consortium name="US DOE Joint Genome Institute (JGI-PGF)"/>
            <person name="Daligault H."/>
            <person name="Lapidus A."/>
            <person name="Zeytun A."/>
            <person name="Nolan M."/>
            <person name="Lucas S."/>
            <person name="Del Rio T.G."/>
            <person name="Tice H."/>
            <person name="Cheng J.F."/>
            <person name="Tapia R."/>
            <person name="Han C."/>
            <person name="Goodwin L."/>
            <person name="Pitluck S."/>
            <person name="Liolios K."/>
            <person name="Pagani I."/>
            <person name="Ivanova N."/>
            <person name="Huntemann M."/>
            <person name="Mavromatis K."/>
            <person name="Mikhailova N."/>
            <person name="Pati A."/>
            <person name="Chen A."/>
            <person name="Palaniappan K."/>
            <person name="Land M."/>
            <person name="Hauser L."/>
            <person name="Brambilla E.M."/>
            <person name="Rohde M."/>
            <person name="Verbarg S."/>
            <person name="Goker M."/>
            <person name="Bristow J."/>
            <person name="Eisen J.A."/>
            <person name="Markowitz V."/>
            <person name="Hugenholtz P."/>
            <person name="Kyrpides N.C."/>
            <person name="Klenk H.P."/>
            <person name="Woyke T."/>
        </authorList>
    </citation>
    <scope>NUCLEOTIDE SEQUENCE [LARGE SCALE GENOMIC DNA]</scope>
    <source>
        <strain evidence="3">ATCC 27775 / DSM 1100 / LMG 10767 / O</strain>
    </source>
</reference>
<name>F4L2X4_HALH1</name>
<feature type="domain" description="Effector-associated" evidence="1">
    <location>
        <begin position="279"/>
        <end position="355"/>
    </location>
</feature>
<dbReference type="AlphaFoldDB" id="F4L2X4"/>
<dbReference type="RefSeq" id="WP_013764207.1">
    <property type="nucleotide sequence ID" value="NC_015510.1"/>
</dbReference>
<sequence>MENLHWDDILYDIEEQRAVLLLGHNFLPNAHEQLNAALAEKLGDKLQHFYTRDGLFLFKDNDTKTTAQQVAARFFKNNPPEDAILKKIAEMPFRLMVSTNPDKFLLNTFAQYKLNLQFDYFSSNNKEREYKIERPSEENPLLYNICGSVEDQESLILDYDDLFKMLKTMLTDIKVPDEIRMPLMKTTTYIFVGFHFERWYTQLFLRYLNMNDNQFTNKSRNYVLKTTFQNPDMERFFLQQFNVKFIGADWSFFEELHRRFAEKYPAKLRKLIDQLSPTAATIDQLVAKSEYDSAFSMLKIFEAHLDPDDQQLLTVTESDYNQYLKEKKEGTVYVQDLDVKLAKVRRNVLVLAEKVK</sequence>
<dbReference type="Pfam" id="PF19964">
    <property type="entry name" value="EAD11"/>
    <property type="match status" value="1"/>
</dbReference>
<dbReference type="InterPro" id="IPR045439">
    <property type="entry name" value="EAD11"/>
</dbReference>
<proteinExistence type="predicted"/>
<keyword evidence="3" id="KW-1185">Reference proteome</keyword>
<reference key="2">
    <citation type="submission" date="2011-04" db="EMBL/GenBank/DDBJ databases">
        <title>Complete sequence of chromosome of Haliscomenobacter hydrossis DSM 1100.</title>
        <authorList>
            <consortium name="US DOE Joint Genome Institute (JGI-PGF)"/>
            <person name="Lucas S."/>
            <person name="Han J."/>
            <person name="Lapidus A."/>
            <person name="Bruce D."/>
            <person name="Goodwin L."/>
            <person name="Pitluck S."/>
            <person name="Peters L."/>
            <person name="Kyrpides N."/>
            <person name="Mavromatis K."/>
            <person name="Ivanova N."/>
            <person name="Ovchinnikova G."/>
            <person name="Pagani I."/>
            <person name="Daligault H."/>
            <person name="Detter J.C."/>
            <person name="Han C."/>
            <person name="Land M."/>
            <person name="Hauser L."/>
            <person name="Markowitz V."/>
            <person name="Cheng J.-F."/>
            <person name="Hugenholtz P."/>
            <person name="Woyke T."/>
            <person name="Wu D."/>
            <person name="Verbarg S."/>
            <person name="Frueling A."/>
            <person name="Brambilla E."/>
            <person name="Klenk H.-P."/>
            <person name="Eisen J.A."/>
        </authorList>
    </citation>
    <scope>NUCLEOTIDE SEQUENCE</scope>
    <source>
        <strain>DSM 1100</strain>
    </source>
</reference>
<dbReference type="eggNOG" id="ENOG50317M3">
    <property type="taxonomic scope" value="Bacteria"/>
</dbReference>
<protein>
    <recommendedName>
        <fullName evidence="1">Effector-associated domain-containing protein</fullName>
    </recommendedName>
</protein>
<dbReference type="KEGG" id="hhy:Halhy_1766"/>
<gene>
    <name evidence="2" type="ordered locus">Halhy_1766</name>
</gene>
<evidence type="ECO:0000313" key="2">
    <source>
        <dbReference type="EMBL" id="AEE49654.1"/>
    </source>
</evidence>